<evidence type="ECO:0000313" key="2">
    <source>
        <dbReference type="EMBL" id="RZC11925.1"/>
    </source>
</evidence>
<organism evidence="1">
    <name type="scientific">Glycine soja</name>
    <name type="common">Wild soybean</name>
    <dbReference type="NCBI Taxonomy" id="3848"/>
    <lineage>
        <taxon>Eukaryota</taxon>
        <taxon>Viridiplantae</taxon>
        <taxon>Streptophyta</taxon>
        <taxon>Embryophyta</taxon>
        <taxon>Tracheophyta</taxon>
        <taxon>Spermatophyta</taxon>
        <taxon>Magnoliopsida</taxon>
        <taxon>eudicotyledons</taxon>
        <taxon>Gunneridae</taxon>
        <taxon>Pentapetalae</taxon>
        <taxon>rosids</taxon>
        <taxon>fabids</taxon>
        <taxon>Fabales</taxon>
        <taxon>Fabaceae</taxon>
        <taxon>Papilionoideae</taxon>
        <taxon>50 kb inversion clade</taxon>
        <taxon>NPAAA clade</taxon>
        <taxon>indigoferoid/millettioid clade</taxon>
        <taxon>Phaseoleae</taxon>
        <taxon>Glycine</taxon>
        <taxon>Glycine subgen. Soja</taxon>
    </lineage>
</organism>
<dbReference type="PANTHER" id="PTHR34061:SF2">
    <property type="entry name" value="PROTEIN, PUTATIVE-RELATED"/>
    <property type="match status" value="1"/>
</dbReference>
<dbReference type="EMBL" id="KN658483">
    <property type="protein sequence ID" value="KHN20354.1"/>
    <property type="molecule type" value="Genomic_DNA"/>
</dbReference>
<dbReference type="EMBL" id="QZWG01000005">
    <property type="protein sequence ID" value="RZC11925.1"/>
    <property type="molecule type" value="Genomic_DNA"/>
</dbReference>
<name>A0A0B2QJI0_GLYSO</name>
<reference evidence="2 3" key="2">
    <citation type="submission" date="2018-09" db="EMBL/GenBank/DDBJ databases">
        <title>A high-quality reference genome of wild soybean provides a powerful tool to mine soybean genomes.</title>
        <authorList>
            <person name="Xie M."/>
            <person name="Chung C.Y.L."/>
            <person name="Li M.-W."/>
            <person name="Wong F.-L."/>
            <person name="Chan T.-F."/>
            <person name="Lam H.-M."/>
        </authorList>
    </citation>
    <scope>NUCLEOTIDE SEQUENCE [LARGE SCALE GENOMIC DNA]</scope>
    <source>
        <strain evidence="3">cv. W05</strain>
        <tissue evidence="2">Hypocotyl of etiolated seedlings</tissue>
    </source>
</reference>
<protein>
    <submittedName>
        <fullName evidence="1">Uncharacterized protein</fullName>
    </submittedName>
</protein>
<dbReference type="Proteomes" id="UP000053555">
    <property type="component" value="Unassembled WGS sequence"/>
</dbReference>
<evidence type="ECO:0000313" key="1">
    <source>
        <dbReference type="EMBL" id="KHN20354.1"/>
    </source>
</evidence>
<dbReference type="Proteomes" id="UP000289340">
    <property type="component" value="Chromosome 5"/>
</dbReference>
<keyword evidence="3" id="KW-1185">Reference proteome</keyword>
<evidence type="ECO:0000313" key="3">
    <source>
        <dbReference type="Proteomes" id="UP000289340"/>
    </source>
</evidence>
<dbReference type="AlphaFoldDB" id="A0A0B2QJI0"/>
<accession>A0A0B2QJI0</accession>
<sequence length="104" mass="10955">MKVNTGFVSMSCTGTCFSKGKGVKNSSSDACTCRKLDGGVAIASWLCQSVASAFFASLEWCSCFHVDTINDIDGPPDDGDSSSTFAPFILNAEKEDSLLLVPKS</sequence>
<proteinExistence type="predicted"/>
<dbReference type="PANTHER" id="PTHR34061">
    <property type="entry name" value="PROTEIN, PUTATIVE-RELATED"/>
    <property type="match status" value="1"/>
</dbReference>
<reference evidence="1" key="1">
    <citation type="submission" date="2014-07" db="EMBL/GenBank/DDBJ databases">
        <title>Identification of a novel salt tolerance gene in wild soybean by whole-genome sequencing.</title>
        <authorList>
            <person name="Lam H.-M."/>
            <person name="Qi X."/>
            <person name="Li M.-W."/>
            <person name="Liu X."/>
            <person name="Xie M."/>
            <person name="Ni M."/>
            <person name="Xu X."/>
        </authorList>
    </citation>
    <scope>NUCLEOTIDE SEQUENCE [LARGE SCALE GENOMIC DNA]</scope>
    <source>
        <tissue evidence="1">Root</tissue>
    </source>
</reference>
<gene>
    <name evidence="2" type="ORF">D0Y65_011929</name>
    <name evidence="1" type="ORF">glysoja_027851</name>
</gene>